<dbReference type="AlphaFoldDB" id="A0A2R7Y6E0"/>
<gene>
    <name evidence="2" type="ORF">B7O98_01280</name>
</gene>
<feature type="transmembrane region" description="Helical" evidence="1">
    <location>
        <begin position="45"/>
        <end position="66"/>
    </location>
</feature>
<sequence length="423" mass="47741">MSNVKRFRRAPENILKLTSIIIGVVSAILLGAILQLYQLFASDNFSLMIAIMLNIVSLIVFLFGLLPKLTFLTNFLIAFIFLFDLTILFIFVFILNTTQHSLLPQAMLSLLYIFPVVLVYLTKLTKPNSFRGISIEALGGLYRWIFFVQSQSFLLLIYENSADIFMKSLCGLIALFLSSVTIYLFDRRVRSTNLMSVSFKETPKKLRNAAVNIRLVTVLEKFIQMKCLIKPVIDELSEALTLSLVAVPLLLLIVIALPPNIFGSTQPGNIVVVAFSGLVAFISTLSIEAKLYTKCKIDLISLGYFQLPLQFGEFKKLRLVPIIILIVFFAYLMTSIPIHLVLPLLSLLLALSFFTVPFIIFLSTTQAINIIEHITEMDTLTKLSNEQNIQQLESLVFSLIMFLTFISYSTIMCLRHNAKCKEG</sequence>
<feature type="transmembrane region" description="Helical" evidence="1">
    <location>
        <begin position="319"/>
        <end position="342"/>
    </location>
</feature>
<organism evidence="2 3">
    <name type="scientific">Zestosphaera tikiterensis</name>
    <dbReference type="NCBI Taxonomy" id="1973259"/>
    <lineage>
        <taxon>Archaea</taxon>
        <taxon>Thermoproteota</taxon>
        <taxon>Thermoprotei</taxon>
        <taxon>Desulfurococcales</taxon>
        <taxon>Desulfurococcaceae</taxon>
        <taxon>Zestosphaera</taxon>
    </lineage>
</organism>
<keyword evidence="1" id="KW-0812">Transmembrane</keyword>
<evidence type="ECO:0000256" key="1">
    <source>
        <dbReference type="SAM" id="Phobius"/>
    </source>
</evidence>
<name>A0A2R7Y6E0_9CREN</name>
<feature type="transmembrane region" description="Helical" evidence="1">
    <location>
        <begin position="269"/>
        <end position="287"/>
    </location>
</feature>
<reference evidence="2" key="1">
    <citation type="submission" date="2017-04" db="EMBL/GenBank/DDBJ databases">
        <authorList>
            <person name="Afonso C.L."/>
            <person name="Miller P.J."/>
            <person name="Scott M.A."/>
            <person name="Spackman E."/>
            <person name="Goraichik I."/>
            <person name="Dimitrov K.M."/>
            <person name="Suarez D.L."/>
            <person name="Swayne D.E."/>
        </authorList>
    </citation>
    <scope>NUCLEOTIDE SEQUENCE</scope>
    <source>
        <strain evidence="2">NZ3</strain>
    </source>
</reference>
<feature type="transmembrane region" description="Helical" evidence="1">
    <location>
        <begin position="20"/>
        <end position="39"/>
    </location>
</feature>
<feature type="transmembrane region" description="Helical" evidence="1">
    <location>
        <begin position="164"/>
        <end position="185"/>
    </location>
</feature>
<dbReference type="Proteomes" id="UP000244093">
    <property type="component" value="Unassembled WGS sequence"/>
</dbReference>
<dbReference type="EMBL" id="NBVN01000002">
    <property type="protein sequence ID" value="PUA33100.1"/>
    <property type="molecule type" value="Genomic_DNA"/>
</dbReference>
<keyword evidence="1" id="KW-0472">Membrane</keyword>
<keyword evidence="1" id="KW-1133">Transmembrane helix</keyword>
<feature type="transmembrane region" description="Helical" evidence="1">
    <location>
        <begin position="75"/>
        <end position="96"/>
    </location>
</feature>
<proteinExistence type="predicted"/>
<protein>
    <submittedName>
        <fullName evidence="2">Uncharacterized protein</fullName>
    </submittedName>
</protein>
<feature type="transmembrane region" description="Helical" evidence="1">
    <location>
        <begin position="392"/>
        <end position="411"/>
    </location>
</feature>
<feature type="transmembrane region" description="Helical" evidence="1">
    <location>
        <begin position="239"/>
        <end position="257"/>
    </location>
</feature>
<feature type="transmembrane region" description="Helical" evidence="1">
    <location>
        <begin position="348"/>
        <end position="371"/>
    </location>
</feature>
<evidence type="ECO:0000313" key="2">
    <source>
        <dbReference type="EMBL" id="PUA33100.1"/>
    </source>
</evidence>
<feature type="transmembrane region" description="Helical" evidence="1">
    <location>
        <begin position="102"/>
        <end position="121"/>
    </location>
</feature>
<comment type="caution">
    <text evidence="2">The sequence shown here is derived from an EMBL/GenBank/DDBJ whole genome shotgun (WGS) entry which is preliminary data.</text>
</comment>
<evidence type="ECO:0000313" key="3">
    <source>
        <dbReference type="Proteomes" id="UP000244093"/>
    </source>
</evidence>
<accession>A0A2R7Y6E0</accession>
<reference evidence="2" key="2">
    <citation type="journal article" date="2018" name="Syst. Appl. Microbiol.">
        <title>A new symbiotic nanoarchaeote (Candidatus Nanoclepta minutus) and its host (Zestosphaera tikiterensis gen. nov., sp. nov.) from a New Zealand hot spring.</title>
        <authorList>
            <person name="St John E."/>
            <person name="Liu Y."/>
            <person name="Podar M."/>
            <person name="Stott M.B."/>
            <person name="Meneghin J."/>
            <person name="Chen Z."/>
            <person name="Lagutin K."/>
            <person name="Mitchell K."/>
            <person name="Reysenbach A.L."/>
        </authorList>
    </citation>
    <scope>NUCLEOTIDE SEQUENCE [LARGE SCALE GENOMIC DNA]</scope>
    <source>
        <strain evidence="2">NZ3</strain>
    </source>
</reference>